<evidence type="ECO:0000313" key="1">
    <source>
        <dbReference type="EMBL" id="DAG95091.1"/>
    </source>
</evidence>
<organism evidence="1">
    <name type="scientific">Ackermannviridae sp</name>
    <dbReference type="NCBI Taxonomy" id="2831612"/>
    <lineage>
        <taxon>Viruses</taxon>
        <taxon>Duplodnaviria</taxon>
        <taxon>Heunggongvirae</taxon>
        <taxon>Uroviricota</taxon>
        <taxon>Caudoviricetes</taxon>
        <taxon>Pantevenvirales</taxon>
        <taxon>Ackermannviridae</taxon>
    </lineage>
</organism>
<reference evidence="1" key="1">
    <citation type="journal article" date="2021" name="Proc. Natl. Acad. Sci. U.S.A.">
        <title>A Catalog of Tens of Thousands of Viruses from Human Metagenomes Reveals Hidden Associations with Chronic Diseases.</title>
        <authorList>
            <person name="Tisza M.J."/>
            <person name="Buck C.B."/>
        </authorList>
    </citation>
    <scope>NUCLEOTIDE SEQUENCE</scope>
    <source>
        <strain evidence="1">CtS9I1</strain>
    </source>
</reference>
<protein>
    <submittedName>
        <fullName evidence="1">Uncharacterized protein</fullName>
    </submittedName>
</protein>
<sequence length="29" mass="3262">MPLIRRCGGTFPHGGRLGNYDRRSVYPKG</sequence>
<dbReference type="EMBL" id="BK035350">
    <property type="protein sequence ID" value="DAG95091.1"/>
    <property type="molecule type" value="Genomic_DNA"/>
</dbReference>
<accession>A0A8S5VPZ1</accession>
<proteinExistence type="predicted"/>
<name>A0A8S5VPZ1_9CAUD</name>